<dbReference type="GO" id="GO:0004519">
    <property type="term" value="F:endonuclease activity"/>
    <property type="evidence" value="ECO:0007669"/>
    <property type="project" value="UniProtKB-KW"/>
</dbReference>
<dbReference type="EMBL" id="MJBI02000010">
    <property type="protein sequence ID" value="RAI79183.1"/>
    <property type="molecule type" value="Genomic_DNA"/>
</dbReference>
<evidence type="ECO:0000256" key="4">
    <source>
        <dbReference type="ARBA" id="ARBA00022759"/>
    </source>
</evidence>
<dbReference type="Gene3D" id="3.30.920.30">
    <property type="entry name" value="Hypothetical protein"/>
    <property type="match status" value="1"/>
</dbReference>
<gene>
    <name evidence="8" type="ORF">BFS35_012585</name>
</gene>
<name>A0A2G5NUQ2_9STAP</name>
<evidence type="ECO:0000256" key="6">
    <source>
        <dbReference type="ARBA" id="ARBA00022884"/>
    </source>
</evidence>
<evidence type="ECO:0000256" key="7">
    <source>
        <dbReference type="ARBA" id="ARBA00023016"/>
    </source>
</evidence>
<evidence type="ECO:0000313" key="8">
    <source>
        <dbReference type="EMBL" id="RAI79183.1"/>
    </source>
</evidence>
<proteinExistence type="inferred from homology"/>
<accession>A0A2G5NUQ2</accession>
<dbReference type="Pfam" id="PF07927">
    <property type="entry name" value="HicA_toxin"/>
    <property type="match status" value="1"/>
</dbReference>
<dbReference type="InterPro" id="IPR012933">
    <property type="entry name" value="HicA_mRNA_interferase"/>
</dbReference>
<evidence type="ECO:0000256" key="1">
    <source>
        <dbReference type="ARBA" id="ARBA00006620"/>
    </source>
</evidence>
<evidence type="ECO:0000256" key="2">
    <source>
        <dbReference type="ARBA" id="ARBA00022649"/>
    </source>
</evidence>
<keyword evidence="3" id="KW-0540">Nuclease</keyword>
<protein>
    <submittedName>
        <fullName evidence="8">Type II toxin-antitoxin system HicA family toxin</fullName>
    </submittedName>
</protein>
<comment type="similarity">
    <text evidence="1">Belongs to the HicA mRNA interferase family.</text>
</comment>
<comment type="caution">
    <text evidence="8">The sequence shown here is derived from an EMBL/GenBank/DDBJ whole genome shotgun (WGS) entry which is preliminary data.</text>
</comment>
<evidence type="ECO:0000256" key="5">
    <source>
        <dbReference type="ARBA" id="ARBA00022801"/>
    </source>
</evidence>
<keyword evidence="2" id="KW-1277">Toxin-antitoxin system</keyword>
<dbReference type="InterPro" id="IPR038570">
    <property type="entry name" value="HicA_sf"/>
</dbReference>
<reference evidence="8 9" key="1">
    <citation type="journal article" date="2018" name="Front. Microbiol.">
        <title>Description and Comparative Genomics of Macrococcus caseolyticus subsp. hominis subsp. nov., Macrococcus goetzii sp. nov., Macrococcus epidermidis sp. nov., and Macrococcus bohemicus sp. nov., Novel Macrococci From Human Clinical Material With Virulence Potential and Suspected Uptake of Foreign DNA by Natural Transformation.</title>
        <authorList>
            <person name="Maslanova I."/>
            <person name="Wertheimer Z."/>
            <person name="Sedlacek I."/>
            <person name="Svec P."/>
            <person name="Indrakova A."/>
            <person name="Kovarovic V."/>
            <person name="Schumann P."/>
            <person name="Sproer C."/>
            <person name="Kralova S."/>
            <person name="Sedo O."/>
            <person name="Kristofova L."/>
            <person name="Vrbovska V."/>
            <person name="Fuzik T."/>
            <person name="Petras P."/>
            <person name="Zdrahal Z."/>
            <person name="Ruzickova V."/>
            <person name="Doskar J."/>
            <person name="Pantucek R."/>
        </authorList>
    </citation>
    <scope>NUCLEOTIDE SEQUENCE [LARGE SCALE GENOMIC DNA]</scope>
    <source>
        <strain evidence="8 9">CCM 4927</strain>
    </source>
</reference>
<keyword evidence="6" id="KW-0694">RNA-binding</keyword>
<keyword evidence="7" id="KW-0346">Stress response</keyword>
<dbReference type="SUPFAM" id="SSF54786">
    <property type="entry name" value="YcfA/nrd intein domain"/>
    <property type="match status" value="1"/>
</dbReference>
<sequence>MRKNFRQIRRILLKNGFIEMPKRGKGGHIMFFNPVTKRKLTLPSHSKDVGVGLEKEIWKQAGLDDQNL</sequence>
<keyword evidence="5" id="KW-0378">Hydrolase</keyword>
<evidence type="ECO:0000313" key="9">
    <source>
        <dbReference type="Proteomes" id="UP000229523"/>
    </source>
</evidence>
<keyword evidence="4" id="KW-0255">Endonuclease</keyword>
<dbReference type="Proteomes" id="UP000229523">
    <property type="component" value="Unassembled WGS sequence"/>
</dbReference>
<dbReference type="GO" id="GO:0003729">
    <property type="term" value="F:mRNA binding"/>
    <property type="evidence" value="ECO:0007669"/>
    <property type="project" value="InterPro"/>
</dbReference>
<dbReference type="RefSeq" id="WP_099577069.1">
    <property type="nucleotide sequence ID" value="NZ_MJBI02000010.1"/>
</dbReference>
<dbReference type="AlphaFoldDB" id="A0A2G5NUQ2"/>
<dbReference type="GO" id="GO:0016787">
    <property type="term" value="F:hydrolase activity"/>
    <property type="evidence" value="ECO:0007669"/>
    <property type="project" value="UniProtKB-KW"/>
</dbReference>
<evidence type="ECO:0000256" key="3">
    <source>
        <dbReference type="ARBA" id="ARBA00022722"/>
    </source>
</evidence>
<organism evidence="8 9">
    <name type="scientific">Macrococcoides goetzii</name>
    <dbReference type="NCBI Taxonomy" id="1891097"/>
    <lineage>
        <taxon>Bacteria</taxon>
        <taxon>Bacillati</taxon>
        <taxon>Bacillota</taxon>
        <taxon>Bacilli</taxon>
        <taxon>Bacillales</taxon>
        <taxon>Staphylococcaceae</taxon>
        <taxon>Macrococcoides</taxon>
    </lineage>
</organism>
<keyword evidence="9" id="KW-1185">Reference proteome</keyword>